<dbReference type="OrthoDB" id="341421at2759"/>
<gene>
    <name evidence="1" type="ORF">GPECTOR_22g877</name>
</gene>
<proteinExistence type="predicted"/>
<name>A0A150GHL5_GONPE</name>
<evidence type="ECO:0000313" key="2">
    <source>
        <dbReference type="Proteomes" id="UP000075714"/>
    </source>
</evidence>
<sequence length="60" mass="6567">MSSAVTKALVTARQKCLSEDEAYWDPRPDFTRPISPRNEAAALSWLLDHQAGEARGGAHS</sequence>
<keyword evidence="2" id="KW-1185">Reference proteome</keyword>
<accession>A0A150GHL5</accession>
<dbReference type="EMBL" id="LSYV01000023">
    <property type="protein sequence ID" value="KXZ49283.1"/>
    <property type="molecule type" value="Genomic_DNA"/>
</dbReference>
<evidence type="ECO:0000313" key="1">
    <source>
        <dbReference type="EMBL" id="KXZ49283.1"/>
    </source>
</evidence>
<dbReference type="AlphaFoldDB" id="A0A150GHL5"/>
<comment type="caution">
    <text evidence="1">The sequence shown here is derived from an EMBL/GenBank/DDBJ whole genome shotgun (WGS) entry which is preliminary data.</text>
</comment>
<dbReference type="Proteomes" id="UP000075714">
    <property type="component" value="Unassembled WGS sequence"/>
</dbReference>
<organism evidence="1 2">
    <name type="scientific">Gonium pectorale</name>
    <name type="common">Green alga</name>
    <dbReference type="NCBI Taxonomy" id="33097"/>
    <lineage>
        <taxon>Eukaryota</taxon>
        <taxon>Viridiplantae</taxon>
        <taxon>Chlorophyta</taxon>
        <taxon>core chlorophytes</taxon>
        <taxon>Chlorophyceae</taxon>
        <taxon>CS clade</taxon>
        <taxon>Chlamydomonadales</taxon>
        <taxon>Volvocaceae</taxon>
        <taxon>Gonium</taxon>
    </lineage>
</organism>
<reference evidence="2" key="1">
    <citation type="journal article" date="2016" name="Nat. Commun.">
        <title>The Gonium pectorale genome demonstrates co-option of cell cycle regulation during the evolution of multicellularity.</title>
        <authorList>
            <person name="Hanschen E.R."/>
            <person name="Marriage T.N."/>
            <person name="Ferris P.J."/>
            <person name="Hamaji T."/>
            <person name="Toyoda A."/>
            <person name="Fujiyama A."/>
            <person name="Neme R."/>
            <person name="Noguchi H."/>
            <person name="Minakuchi Y."/>
            <person name="Suzuki M."/>
            <person name="Kawai-Toyooka H."/>
            <person name="Smith D.R."/>
            <person name="Sparks H."/>
            <person name="Anderson J."/>
            <person name="Bakaric R."/>
            <person name="Luria V."/>
            <person name="Karger A."/>
            <person name="Kirschner M.W."/>
            <person name="Durand P.M."/>
            <person name="Michod R.E."/>
            <person name="Nozaki H."/>
            <person name="Olson B.J."/>
        </authorList>
    </citation>
    <scope>NUCLEOTIDE SEQUENCE [LARGE SCALE GENOMIC DNA]</scope>
    <source>
        <strain evidence="2">NIES-2863</strain>
    </source>
</reference>
<protein>
    <submittedName>
        <fullName evidence="1">Uncharacterized protein</fullName>
    </submittedName>
</protein>